<dbReference type="AlphaFoldDB" id="A0A5P1FA64"/>
<reference evidence="5" key="1">
    <citation type="journal article" date="2017" name="Nat. Commun.">
        <title>The asparagus genome sheds light on the origin and evolution of a young Y chromosome.</title>
        <authorList>
            <person name="Harkess A."/>
            <person name="Zhou J."/>
            <person name="Xu C."/>
            <person name="Bowers J.E."/>
            <person name="Van der Hulst R."/>
            <person name="Ayyampalayam S."/>
            <person name="Mercati F."/>
            <person name="Riccardi P."/>
            <person name="McKain M.R."/>
            <person name="Kakrana A."/>
            <person name="Tang H."/>
            <person name="Ray J."/>
            <person name="Groenendijk J."/>
            <person name="Arikit S."/>
            <person name="Mathioni S.M."/>
            <person name="Nakano M."/>
            <person name="Shan H."/>
            <person name="Telgmann-Rauber A."/>
            <person name="Kanno A."/>
            <person name="Yue Z."/>
            <person name="Chen H."/>
            <person name="Li W."/>
            <person name="Chen Y."/>
            <person name="Xu X."/>
            <person name="Zhang Y."/>
            <person name="Luo S."/>
            <person name="Chen H."/>
            <person name="Gao J."/>
            <person name="Mao Z."/>
            <person name="Pires J.C."/>
            <person name="Luo M."/>
            <person name="Kudrna D."/>
            <person name="Wing R.A."/>
            <person name="Meyers B.C."/>
            <person name="Yi K."/>
            <person name="Kong H."/>
            <person name="Lavrijsen P."/>
            <person name="Sunseri F."/>
            <person name="Falavigna A."/>
            <person name="Ye Y."/>
            <person name="Leebens-Mack J.H."/>
            <person name="Chen G."/>
        </authorList>
    </citation>
    <scope>NUCLEOTIDE SEQUENCE [LARGE SCALE GENOMIC DNA]</scope>
    <source>
        <strain evidence="5">cv. DH0086</strain>
    </source>
</reference>
<dbReference type="GO" id="GO:1902387">
    <property type="term" value="F:ceramide 1-phosphate binding"/>
    <property type="evidence" value="ECO:0007669"/>
    <property type="project" value="TreeGrafter"/>
</dbReference>
<accession>A0A5P1FA64</accession>
<dbReference type="Gene3D" id="1.10.3520.10">
    <property type="entry name" value="Glycolipid transfer protein"/>
    <property type="match status" value="1"/>
</dbReference>
<dbReference type="GO" id="GO:1902388">
    <property type="term" value="F:ceramide 1-phosphate transfer activity"/>
    <property type="evidence" value="ECO:0007669"/>
    <property type="project" value="EnsemblPlants"/>
</dbReference>
<dbReference type="Proteomes" id="UP000243459">
    <property type="component" value="Chromosome 3"/>
</dbReference>
<dbReference type="GO" id="GO:0016020">
    <property type="term" value="C:membrane"/>
    <property type="evidence" value="ECO:0007669"/>
    <property type="project" value="TreeGrafter"/>
</dbReference>
<dbReference type="OMA" id="EDAVCNK"/>
<dbReference type="PANTHER" id="PTHR10219:SF28">
    <property type="entry name" value="ACD11 HOMOLOG PROTEIN"/>
    <property type="match status" value="1"/>
</dbReference>
<dbReference type="InterPro" id="IPR014830">
    <property type="entry name" value="Glycolipid_transfer_prot_dom"/>
</dbReference>
<dbReference type="Gramene" id="ONK75276">
    <property type="protein sequence ID" value="ONK75276"/>
    <property type="gene ID" value="A4U43_C03F15180"/>
</dbReference>
<dbReference type="GO" id="GO:0005829">
    <property type="term" value="C:cytosol"/>
    <property type="evidence" value="ECO:0007669"/>
    <property type="project" value="TreeGrafter"/>
</dbReference>
<evidence type="ECO:0000256" key="2">
    <source>
        <dbReference type="ARBA" id="ARBA00022448"/>
    </source>
</evidence>
<gene>
    <name evidence="4" type="ORF">A4U43_C03F15180</name>
</gene>
<dbReference type="GO" id="GO:0005634">
    <property type="term" value="C:nucleus"/>
    <property type="evidence" value="ECO:0007669"/>
    <property type="project" value="EnsemblPlants"/>
</dbReference>
<keyword evidence="2" id="KW-0813">Transport</keyword>
<organism evidence="4 5">
    <name type="scientific">Asparagus officinalis</name>
    <name type="common">Garden asparagus</name>
    <dbReference type="NCBI Taxonomy" id="4686"/>
    <lineage>
        <taxon>Eukaryota</taxon>
        <taxon>Viridiplantae</taxon>
        <taxon>Streptophyta</taxon>
        <taxon>Embryophyta</taxon>
        <taxon>Tracheophyta</taxon>
        <taxon>Spermatophyta</taxon>
        <taxon>Magnoliopsida</taxon>
        <taxon>Liliopsida</taxon>
        <taxon>Asparagales</taxon>
        <taxon>Asparagaceae</taxon>
        <taxon>Asparagoideae</taxon>
        <taxon>Asparagus</taxon>
    </lineage>
</organism>
<sequence>MADEFDSCSSSDDAFKESATPLSSVAEAFEDLAMALKSNENLRLGTFCDACALVSVLFSSLGIAFKFAEYEYVSKVNDLLEASKTFDTLSSILDCDVANDSVKKPGSLSRHLRRVRQGLDLIKALFENFLSSSDCSLRDAASTAYTQVCAPYHTWTIRKAVQCEGCTLLPTRATVIEAK</sequence>
<dbReference type="FunFam" id="1.10.3520.10:FF:000005">
    <property type="entry name" value="Accelerated cell death 11"/>
    <property type="match status" value="1"/>
</dbReference>
<comment type="similarity">
    <text evidence="1">Belongs to the GLTP family.</text>
</comment>
<evidence type="ECO:0000313" key="5">
    <source>
        <dbReference type="Proteomes" id="UP000243459"/>
    </source>
</evidence>
<dbReference type="SUPFAM" id="SSF110004">
    <property type="entry name" value="Glycolipid transfer protein, GLTP"/>
    <property type="match status" value="1"/>
</dbReference>
<evidence type="ECO:0000256" key="1">
    <source>
        <dbReference type="ARBA" id="ARBA00007148"/>
    </source>
</evidence>
<protein>
    <recommendedName>
        <fullName evidence="3">Glycolipid transfer protein domain-containing protein</fullName>
    </recommendedName>
</protein>
<dbReference type="PANTHER" id="PTHR10219">
    <property type="entry name" value="GLYCOLIPID TRANSFER PROTEIN-RELATED"/>
    <property type="match status" value="1"/>
</dbReference>
<name>A0A5P1FA64_ASPOF</name>
<proteinExistence type="inferred from homology"/>
<evidence type="ECO:0000259" key="3">
    <source>
        <dbReference type="Pfam" id="PF08718"/>
    </source>
</evidence>
<dbReference type="EMBL" id="CM007383">
    <property type="protein sequence ID" value="ONK75276.1"/>
    <property type="molecule type" value="Genomic_DNA"/>
</dbReference>
<evidence type="ECO:0000313" key="4">
    <source>
        <dbReference type="EMBL" id="ONK75276.1"/>
    </source>
</evidence>
<dbReference type="InterPro" id="IPR036497">
    <property type="entry name" value="GLTP_sf"/>
</dbReference>
<dbReference type="Pfam" id="PF08718">
    <property type="entry name" value="GLTP"/>
    <property type="match status" value="1"/>
</dbReference>
<feature type="domain" description="Glycolipid transfer protein" evidence="3">
    <location>
        <begin position="44"/>
        <end position="177"/>
    </location>
</feature>
<keyword evidence="5" id="KW-1185">Reference proteome</keyword>